<keyword evidence="5" id="KW-1185">Reference proteome</keyword>
<evidence type="ECO:0000256" key="1">
    <source>
        <dbReference type="ARBA" id="ARBA00023002"/>
    </source>
</evidence>
<dbReference type="Pfam" id="PF00465">
    <property type="entry name" value="Fe-ADH"/>
    <property type="match status" value="1"/>
</dbReference>
<reference evidence="4 5" key="1">
    <citation type="journal article" date="2021" name="ISME Commun">
        <title>Automated analysis of genomic sequences facilitates high-throughput and comprehensive description of bacteria.</title>
        <authorList>
            <person name="Hitch T.C.A."/>
        </authorList>
    </citation>
    <scope>NUCLEOTIDE SEQUENCE [LARGE SCALE GENOMIC DNA]</scope>
    <source>
        <strain evidence="4 5">H2_18</strain>
    </source>
</reference>
<evidence type="ECO:0000259" key="2">
    <source>
        <dbReference type="Pfam" id="PF00465"/>
    </source>
</evidence>
<proteinExistence type="predicted"/>
<evidence type="ECO:0000259" key="3">
    <source>
        <dbReference type="Pfam" id="PF25137"/>
    </source>
</evidence>
<dbReference type="PANTHER" id="PTHR43633">
    <property type="entry name" value="ALCOHOL DEHYDROGENASE YQHD"/>
    <property type="match status" value="1"/>
</dbReference>
<name>A0ABT2T858_9FIRM</name>
<protein>
    <submittedName>
        <fullName evidence="4">Iron-containing alcohol dehydrogenase</fullName>
    </submittedName>
</protein>
<feature type="domain" description="Alcohol dehydrogenase iron-type/glycerol dehydrogenase GldA" evidence="2">
    <location>
        <begin position="9"/>
        <end position="178"/>
    </location>
</feature>
<dbReference type="RefSeq" id="WP_059067375.1">
    <property type="nucleotide sequence ID" value="NZ_JAOQJX010000001.1"/>
</dbReference>
<accession>A0ABT2T858</accession>
<dbReference type="InterPro" id="IPR056798">
    <property type="entry name" value="ADH_Fe_C"/>
</dbReference>
<dbReference type="CDD" id="cd08187">
    <property type="entry name" value="BDH"/>
    <property type="match status" value="1"/>
</dbReference>
<dbReference type="PANTHER" id="PTHR43633:SF1">
    <property type="entry name" value="ALCOHOL DEHYDROGENASE YQHD"/>
    <property type="match status" value="1"/>
</dbReference>
<dbReference type="Gene3D" id="1.20.1090.10">
    <property type="entry name" value="Dehydroquinate synthase-like - alpha domain"/>
    <property type="match status" value="1"/>
</dbReference>
<dbReference type="InterPro" id="IPR044731">
    <property type="entry name" value="BDH-like"/>
</dbReference>
<keyword evidence="1" id="KW-0560">Oxidoreductase</keyword>
<dbReference type="SUPFAM" id="SSF56796">
    <property type="entry name" value="Dehydroquinate synthase-like"/>
    <property type="match status" value="1"/>
</dbReference>
<sequence>MDNFEFMSPTKFILEKDADLLCGSEVKKISDNVLFVHYGDSFTYESGLHARITKALEEAGVTCYELPGVEPNPKVDLVRKGIELCKKHNIGCILAAGGGSVIDTAKAVGIGAKYDGDVWDFYSKKAVPTGSLPVGTIMTLPATGSEGSNGSVIKNPETGESADVMADFIRPVFTLMNPDLTLTVPKRQTVFGIIDMFSHVLERYFSSSVNTYLTDYLCEGVMKSILVNAKALMKDLKDYNARAELMWTSVVAHNGLLATGRNQDWATHTIGVQLGAQYNCVHGATLSVLFPNWARYVYKDNLPRFVQFANRVFGIEIDLYDQEKTALEGIEKMAEFFHSMGGPVTLADLGVENDEKIRQMAEDACRFGSIGGLKALDADDVEAIYRLSM</sequence>
<evidence type="ECO:0000313" key="5">
    <source>
        <dbReference type="Proteomes" id="UP001652394"/>
    </source>
</evidence>
<evidence type="ECO:0000313" key="4">
    <source>
        <dbReference type="EMBL" id="MCU6746066.1"/>
    </source>
</evidence>
<feature type="domain" description="Fe-containing alcohol dehydrogenase-like C-terminal" evidence="3">
    <location>
        <begin position="190"/>
        <end position="387"/>
    </location>
</feature>
<gene>
    <name evidence="4" type="ORF">OCV51_00060</name>
</gene>
<dbReference type="EMBL" id="JAOQJX010000001">
    <property type="protein sequence ID" value="MCU6746066.1"/>
    <property type="molecule type" value="Genomic_DNA"/>
</dbReference>
<comment type="caution">
    <text evidence="4">The sequence shown here is derived from an EMBL/GenBank/DDBJ whole genome shotgun (WGS) entry which is preliminary data.</text>
</comment>
<organism evidence="4 5">
    <name type="scientific">Faecalicatena acetigenes</name>
    <dbReference type="NCBI Taxonomy" id="2981790"/>
    <lineage>
        <taxon>Bacteria</taxon>
        <taxon>Bacillati</taxon>
        <taxon>Bacillota</taxon>
        <taxon>Clostridia</taxon>
        <taxon>Lachnospirales</taxon>
        <taxon>Lachnospiraceae</taxon>
        <taxon>Faecalicatena</taxon>
    </lineage>
</organism>
<dbReference type="Proteomes" id="UP001652394">
    <property type="component" value="Unassembled WGS sequence"/>
</dbReference>
<dbReference type="Pfam" id="PF25137">
    <property type="entry name" value="ADH_Fe_C"/>
    <property type="match status" value="1"/>
</dbReference>
<dbReference type="InterPro" id="IPR001670">
    <property type="entry name" value="ADH_Fe/GldA"/>
</dbReference>
<dbReference type="Gene3D" id="3.40.50.1970">
    <property type="match status" value="1"/>
</dbReference>